<dbReference type="GO" id="GO:0016491">
    <property type="term" value="F:oxidoreductase activity"/>
    <property type="evidence" value="ECO:0007669"/>
    <property type="project" value="UniProtKB-KW"/>
</dbReference>
<evidence type="ECO:0000313" key="6">
    <source>
        <dbReference type="Proteomes" id="UP000068905"/>
    </source>
</evidence>
<evidence type="ECO:0000256" key="2">
    <source>
        <dbReference type="ARBA" id="ARBA00023002"/>
    </source>
</evidence>
<feature type="domain" description="Gfo/Idh/MocA-like oxidoreductase N-terminal" evidence="3">
    <location>
        <begin position="1"/>
        <end position="113"/>
    </location>
</feature>
<dbReference type="STRING" id="1125411.W908_06690"/>
<dbReference type="Proteomes" id="UP000068905">
    <property type="component" value="Chromosome"/>
</dbReference>
<name>A0A0M4L4Q8_9GAMM</name>
<dbReference type="RefSeq" id="WP_053820450.1">
    <property type="nucleotide sequence ID" value="NZ_CP006911.1"/>
</dbReference>
<dbReference type="Gene3D" id="3.30.360.10">
    <property type="entry name" value="Dihydrodipicolinate Reductase, domain 2"/>
    <property type="match status" value="1"/>
</dbReference>
<keyword evidence="2" id="KW-0560">Oxidoreductase</keyword>
<protein>
    <submittedName>
        <fullName evidence="5">Deoxyfructose oxidoreductase</fullName>
    </submittedName>
</protein>
<dbReference type="OrthoDB" id="9774191at2"/>
<evidence type="ECO:0000259" key="3">
    <source>
        <dbReference type="Pfam" id="PF01408"/>
    </source>
</evidence>
<dbReference type="GO" id="GO:0000166">
    <property type="term" value="F:nucleotide binding"/>
    <property type="evidence" value="ECO:0007669"/>
    <property type="project" value="InterPro"/>
</dbReference>
<organism evidence="5 6">
    <name type="scientific">Candidatus Pseudothioglobus singularis PS1</name>
    <dbReference type="NCBI Taxonomy" id="1125411"/>
    <lineage>
        <taxon>Bacteria</taxon>
        <taxon>Pseudomonadati</taxon>
        <taxon>Pseudomonadota</taxon>
        <taxon>Gammaproteobacteria</taxon>
        <taxon>Candidatus Pseudothioglobaceae</taxon>
        <taxon>Candidatus Pseudothioglobus</taxon>
    </lineage>
</organism>
<gene>
    <name evidence="5" type="ORF">W908_06690</name>
</gene>
<reference evidence="5 6" key="1">
    <citation type="journal article" date="2015" name="Genome Announc.">
        <title>Genome Sequence of 'Candidatus Thioglobus singularis' Strain PS1, a Mixotroph from the SUP05 Clade of Marine Gammaproteobacteria.</title>
        <authorList>
            <person name="Marshall K.T."/>
            <person name="Morris R.M."/>
        </authorList>
    </citation>
    <scope>NUCLEOTIDE SEQUENCE [LARGE SCALE GENOMIC DNA]</scope>
    <source>
        <strain evidence="5 6">PS1</strain>
    </source>
</reference>
<dbReference type="InterPro" id="IPR036291">
    <property type="entry name" value="NAD(P)-bd_dom_sf"/>
</dbReference>
<dbReference type="InterPro" id="IPR050984">
    <property type="entry name" value="Gfo/Idh/MocA_domain"/>
</dbReference>
<proteinExistence type="inferred from homology"/>
<feature type="domain" description="GFO/IDH/MocA-like oxidoreductase" evidence="4">
    <location>
        <begin position="130"/>
        <end position="238"/>
    </location>
</feature>
<evidence type="ECO:0000259" key="4">
    <source>
        <dbReference type="Pfam" id="PF22725"/>
    </source>
</evidence>
<dbReference type="InterPro" id="IPR000683">
    <property type="entry name" value="Gfo/Idh/MocA-like_OxRdtase_N"/>
</dbReference>
<keyword evidence="6" id="KW-1185">Reference proteome</keyword>
<dbReference type="AlphaFoldDB" id="A0A0M4L4Q8"/>
<evidence type="ECO:0000313" key="5">
    <source>
        <dbReference type="EMBL" id="ALE02246.1"/>
    </source>
</evidence>
<dbReference type="KEGG" id="tsn:W908_06690"/>
<accession>A0A0M4L4Q8</accession>
<dbReference type="SUPFAM" id="SSF51735">
    <property type="entry name" value="NAD(P)-binding Rossmann-fold domains"/>
    <property type="match status" value="1"/>
</dbReference>
<dbReference type="EMBL" id="CP006911">
    <property type="protein sequence ID" value="ALE02246.1"/>
    <property type="molecule type" value="Genomic_DNA"/>
</dbReference>
<dbReference type="SUPFAM" id="SSF55347">
    <property type="entry name" value="Glyceraldehyde-3-phosphate dehydrogenase-like, C-terminal domain"/>
    <property type="match status" value="1"/>
</dbReference>
<dbReference type="Pfam" id="PF01408">
    <property type="entry name" value="GFO_IDH_MocA"/>
    <property type="match status" value="1"/>
</dbReference>
<evidence type="ECO:0000256" key="1">
    <source>
        <dbReference type="ARBA" id="ARBA00010928"/>
    </source>
</evidence>
<dbReference type="PANTHER" id="PTHR22604:SF105">
    <property type="entry name" value="TRANS-1,2-DIHYDROBENZENE-1,2-DIOL DEHYDROGENASE"/>
    <property type="match status" value="1"/>
</dbReference>
<dbReference type="Gene3D" id="3.40.50.720">
    <property type="entry name" value="NAD(P)-binding Rossmann-like Domain"/>
    <property type="match status" value="1"/>
</dbReference>
<comment type="similarity">
    <text evidence="1">Belongs to the Gfo/Idh/MocA family.</text>
</comment>
<dbReference type="PANTHER" id="PTHR22604">
    <property type="entry name" value="OXIDOREDUCTASES"/>
    <property type="match status" value="1"/>
</dbReference>
<sequence length="313" mass="34714">MNFGILGEAKIAREHVVPAILSAGHKVTHVGRRIPGQVALPKIYGNAIETDYETLINDPSVDAIYNPLPNHLHVPYSIEALKVGKHVLCEKPVALNLDELSQLENAAKHSKAFFYEAFMVRSHPQWHWLKNLDIGKYQSSHFIFSYPQQPLGNVRNLIKYGGGPLFDIGCYAILSGCILFEGEPEVLYAVAVKSEEYEIEKQVDATLRWPNGETLSLTVSANAALCQAFTVLGSNGWAKLNVPVNPPETTYAYWSNGGLEKGTKVEFPACNHYQLMVEEFVSQSESGHDSDFLFSRIITKAINDIQKIAGLTI</sequence>
<dbReference type="Pfam" id="PF22725">
    <property type="entry name" value="GFO_IDH_MocA_C3"/>
    <property type="match status" value="1"/>
</dbReference>
<dbReference type="InterPro" id="IPR055170">
    <property type="entry name" value="GFO_IDH_MocA-like_dom"/>
</dbReference>